<evidence type="ECO:0008006" key="4">
    <source>
        <dbReference type="Google" id="ProtNLM"/>
    </source>
</evidence>
<feature type="chain" id="PRO_5006601690" description="BACON domain-containing protein" evidence="1">
    <location>
        <begin position="23"/>
        <end position="540"/>
    </location>
</feature>
<name>A0A0S2KHD5_9BACT</name>
<dbReference type="STRING" id="76123.AS203_00120"/>
<reference evidence="3" key="1">
    <citation type="submission" date="2015-11" db="EMBL/GenBank/DDBJ databases">
        <authorList>
            <person name="Holder M.E."/>
            <person name="Ajami N.J."/>
            <person name="Petrosino J.F."/>
        </authorList>
    </citation>
    <scope>NUCLEOTIDE SEQUENCE [LARGE SCALE GENOMIC DNA]</scope>
    <source>
        <strain evidence="3">F0113</strain>
    </source>
</reference>
<dbReference type="EMBL" id="CP013195">
    <property type="protein sequence ID" value="ALO47706.1"/>
    <property type="molecule type" value="Genomic_DNA"/>
</dbReference>
<dbReference type="AlphaFoldDB" id="A0A0S2KHD5"/>
<sequence length="540" mass="59582">MKKYIFLSAALLLLTASCSTNDDNNNEQREETQGVRFTITEEGFGADTELTRSKTTTKPQIIDTGDCEAEVSIENAPAEKQATTRSVTGPVHYTIRAYHNGALQGELKGTFTSTGFTPDAGYNTYMMLGKNRTYTFICFNDKVTPNGNNLEIALANAKDARIGRQQITLTTVDQPINLSSKHAGCRIQTKVVAQKDMPALTSTIESIGATVAQNVSYDPTMDTYTPTATATMPATTNNSSASTEPKYTASDHGKYYSYTSPAPYFYFLPGMDIANLKLNNLSGTIFWKPFDMNIAKLSTTSKQLEANGSYTIKIKMKPNYTYLMSDGTTGFFRETTYGGGTKTPIAIVLDKGKRMAMALKTAGRSTWCATDLIYYHNKLTTRTVANLSDALNGSATSGRDDTWNPSTTASGYGIKANKPFIFTSFVTAAYYDPEVTYTGTPALQWYLPSHYDYTYIFPLGFGDRTTVTQAKSYEWYGNLFYTALTQVGGDTFQYLEWTSTECQSEYGGYDGGTVNIDRTILSWSSGSRNYLYEVRSFAAY</sequence>
<accession>A0A0S2KHD5</accession>
<evidence type="ECO:0000256" key="1">
    <source>
        <dbReference type="SAM" id="SignalP"/>
    </source>
</evidence>
<keyword evidence="1" id="KW-0732">Signal</keyword>
<dbReference type="PROSITE" id="PS51257">
    <property type="entry name" value="PROKAR_LIPOPROTEIN"/>
    <property type="match status" value="1"/>
</dbReference>
<feature type="signal peptide" evidence="1">
    <location>
        <begin position="1"/>
        <end position="22"/>
    </location>
</feature>
<dbReference type="KEGG" id="peo:AS203_00120"/>
<gene>
    <name evidence="2" type="ORF">AS203_00120</name>
</gene>
<protein>
    <recommendedName>
        <fullName evidence="4">BACON domain-containing protein</fullName>
    </recommendedName>
</protein>
<keyword evidence="3" id="KW-1185">Reference proteome</keyword>
<organism evidence="2 3">
    <name type="scientific">Hoylesella enoeca</name>
    <dbReference type="NCBI Taxonomy" id="76123"/>
    <lineage>
        <taxon>Bacteria</taxon>
        <taxon>Pseudomonadati</taxon>
        <taxon>Bacteroidota</taxon>
        <taxon>Bacteroidia</taxon>
        <taxon>Bacteroidales</taxon>
        <taxon>Prevotellaceae</taxon>
        <taxon>Hoylesella</taxon>
    </lineage>
</organism>
<dbReference type="Proteomes" id="UP000056252">
    <property type="component" value="Chromosome"/>
</dbReference>
<evidence type="ECO:0000313" key="3">
    <source>
        <dbReference type="Proteomes" id="UP000056252"/>
    </source>
</evidence>
<proteinExistence type="predicted"/>
<evidence type="ECO:0000313" key="2">
    <source>
        <dbReference type="EMBL" id="ALO47706.1"/>
    </source>
</evidence>